<dbReference type="InterPro" id="IPR016097">
    <property type="entry name" value="DUF695"/>
</dbReference>
<sequence length="247" mass="27432">MSEQNQDHWDFYFGRVDGKPSTTFLNLSLAQRAPVQGFTDCVYVSVKMQAPKPNGLSSKEEFEALAALEDDLARVIDTQGGIFAGRVTHAGLRDFFAYFRDGGAAKKALLDFQQRHAGYAMEIGARTDLDWEVYRGYLYPAPSAFQQIRNRAQLMQLQAQGDDLGKRRRIDHLATMPSREAAEAFAEAAGAEGFQLDEITDEGDVARVRFWREDAPHGIDLVTDMIVGALDGAVGRYDGWDCPVAKT</sequence>
<gene>
    <name evidence="3" type="ORF">NO357_04090</name>
</gene>
<feature type="domain" description="DUF695" evidence="1">
    <location>
        <begin position="7"/>
        <end position="139"/>
    </location>
</feature>
<evidence type="ECO:0000259" key="1">
    <source>
        <dbReference type="Pfam" id="PF05117"/>
    </source>
</evidence>
<organism evidence="3 4">
    <name type="scientific">Marimonas arenosa</name>
    <dbReference type="NCBI Taxonomy" id="1795305"/>
    <lineage>
        <taxon>Bacteria</taxon>
        <taxon>Pseudomonadati</taxon>
        <taxon>Pseudomonadota</taxon>
        <taxon>Alphaproteobacteria</taxon>
        <taxon>Rhodobacterales</taxon>
        <taxon>Paracoccaceae</taxon>
        <taxon>Marimonas</taxon>
    </lineage>
</organism>
<dbReference type="EMBL" id="JANHAX010000001">
    <property type="protein sequence ID" value="MDQ2089079.1"/>
    <property type="molecule type" value="Genomic_DNA"/>
</dbReference>
<reference evidence="3" key="1">
    <citation type="submission" date="2022-07" db="EMBL/GenBank/DDBJ databases">
        <authorList>
            <person name="Otstavnykh N."/>
            <person name="Isaeva M."/>
            <person name="Bystritskaya E."/>
        </authorList>
    </citation>
    <scope>NUCLEOTIDE SEQUENCE</scope>
    <source>
        <strain evidence="3">KCTC 52189</strain>
    </source>
</reference>
<evidence type="ECO:0000313" key="4">
    <source>
        <dbReference type="Proteomes" id="UP001226762"/>
    </source>
</evidence>
<dbReference type="AlphaFoldDB" id="A0AAE3WAC0"/>
<evidence type="ECO:0000313" key="3">
    <source>
        <dbReference type="EMBL" id="MDQ2089079.1"/>
    </source>
</evidence>
<protein>
    <submittedName>
        <fullName evidence="3">DUF695 domain-containing protein</fullName>
    </submittedName>
</protein>
<dbReference type="RefSeq" id="WP_306734330.1">
    <property type="nucleotide sequence ID" value="NZ_JANHAX010000001.1"/>
</dbReference>
<proteinExistence type="predicted"/>
<name>A0AAE3WAC0_9RHOB</name>
<feature type="domain" description="Regulator of ribonuclease activity B" evidence="2">
    <location>
        <begin position="148"/>
        <end position="242"/>
    </location>
</feature>
<comment type="caution">
    <text evidence="3">The sequence shown here is derived from an EMBL/GenBank/DDBJ whole genome shotgun (WGS) entry which is preliminary data.</text>
</comment>
<dbReference type="Proteomes" id="UP001226762">
    <property type="component" value="Unassembled WGS sequence"/>
</dbReference>
<dbReference type="InterPro" id="IPR036701">
    <property type="entry name" value="RraB-like_sf"/>
</dbReference>
<dbReference type="Gene3D" id="3.30.70.970">
    <property type="entry name" value="RraB-like"/>
    <property type="match status" value="1"/>
</dbReference>
<keyword evidence="4" id="KW-1185">Reference proteome</keyword>
<dbReference type="SUPFAM" id="SSF89946">
    <property type="entry name" value="Hypothetical protein VC0424"/>
    <property type="match status" value="1"/>
</dbReference>
<dbReference type="Pfam" id="PF06877">
    <property type="entry name" value="RraB"/>
    <property type="match status" value="1"/>
</dbReference>
<dbReference type="Pfam" id="PF05117">
    <property type="entry name" value="DUF695"/>
    <property type="match status" value="1"/>
</dbReference>
<evidence type="ECO:0000259" key="2">
    <source>
        <dbReference type="Pfam" id="PF06877"/>
    </source>
</evidence>
<accession>A0AAE3WAC0</accession>
<reference evidence="3" key="2">
    <citation type="submission" date="2023-02" db="EMBL/GenBank/DDBJ databases">
        <title>'Rhodoalgimonas zhirmunskyi' gen. nov., isolated from a red alga.</title>
        <authorList>
            <person name="Nedashkovskaya O.I."/>
            <person name="Otstavnykh N.Y."/>
            <person name="Bystritskaya E.P."/>
            <person name="Balabanova L.A."/>
            <person name="Isaeva M.P."/>
        </authorList>
    </citation>
    <scope>NUCLEOTIDE SEQUENCE</scope>
    <source>
        <strain evidence="3">KCTC 52189</strain>
    </source>
</reference>
<dbReference type="InterPro" id="IPR009671">
    <property type="entry name" value="RraB_dom"/>
</dbReference>